<organism evidence="2 3">
    <name type="scientific">Discina gigas</name>
    <dbReference type="NCBI Taxonomy" id="1032678"/>
    <lineage>
        <taxon>Eukaryota</taxon>
        <taxon>Fungi</taxon>
        <taxon>Dikarya</taxon>
        <taxon>Ascomycota</taxon>
        <taxon>Pezizomycotina</taxon>
        <taxon>Pezizomycetes</taxon>
        <taxon>Pezizales</taxon>
        <taxon>Discinaceae</taxon>
        <taxon>Discina</taxon>
    </lineage>
</organism>
<comment type="caution">
    <text evidence="2">The sequence shown here is derived from an EMBL/GenBank/DDBJ whole genome shotgun (WGS) entry which is preliminary data.</text>
</comment>
<accession>A0ABR3GSL7</accession>
<feature type="transmembrane region" description="Helical" evidence="1">
    <location>
        <begin position="73"/>
        <end position="95"/>
    </location>
</feature>
<sequence length="163" mass="17771">MSTPTFAVVVDNPTDQAIVTTTVVVDYQNWFNVAYPLQIRWKSEDTSFLVTGTGEPAARPTKGSGGGLSVSSIVIIAMVCTLIVISAVIATVLWVRQRKLKQQPAVLTPESIRIGTVDGIQQLPPELHGQAVLIPFLLQPLDSQRRITDHNQKPVELPTSNMN</sequence>
<proteinExistence type="predicted"/>
<keyword evidence="1" id="KW-0472">Membrane</keyword>
<reference evidence="2 3" key="1">
    <citation type="submission" date="2024-02" db="EMBL/GenBank/DDBJ databases">
        <title>Discinaceae phylogenomics.</title>
        <authorList>
            <person name="Dirks A.C."/>
            <person name="James T.Y."/>
        </authorList>
    </citation>
    <scope>NUCLEOTIDE SEQUENCE [LARGE SCALE GENOMIC DNA]</scope>
    <source>
        <strain evidence="2 3">ACD0624</strain>
    </source>
</reference>
<keyword evidence="3" id="KW-1185">Reference proteome</keyword>
<protein>
    <submittedName>
        <fullName evidence="2">Uncharacterized protein</fullName>
    </submittedName>
</protein>
<evidence type="ECO:0000313" key="2">
    <source>
        <dbReference type="EMBL" id="KAL0638912.1"/>
    </source>
</evidence>
<gene>
    <name evidence="2" type="ORF">Q9L58_002143</name>
</gene>
<dbReference type="EMBL" id="JBBBZM010000017">
    <property type="protein sequence ID" value="KAL0638912.1"/>
    <property type="molecule type" value="Genomic_DNA"/>
</dbReference>
<evidence type="ECO:0000313" key="3">
    <source>
        <dbReference type="Proteomes" id="UP001447188"/>
    </source>
</evidence>
<keyword evidence="1" id="KW-0812">Transmembrane</keyword>
<name>A0ABR3GSL7_9PEZI</name>
<dbReference type="Proteomes" id="UP001447188">
    <property type="component" value="Unassembled WGS sequence"/>
</dbReference>
<evidence type="ECO:0000256" key="1">
    <source>
        <dbReference type="SAM" id="Phobius"/>
    </source>
</evidence>
<keyword evidence="1" id="KW-1133">Transmembrane helix</keyword>